<dbReference type="AlphaFoldDB" id="A0A0L0CG17"/>
<comment type="function">
    <text evidence="3">Acyl-CoA synthases catalyze the initial reaction in fatty acid metabolism, by forming a thioester with CoA. Has some preference toward medium-chain substrates. Plays a role in adipocyte differentiation.</text>
</comment>
<evidence type="ECO:0000259" key="8">
    <source>
        <dbReference type="Pfam" id="PF00501"/>
    </source>
</evidence>
<dbReference type="InterPro" id="IPR042099">
    <property type="entry name" value="ANL_N_sf"/>
</dbReference>
<evidence type="ECO:0000256" key="1">
    <source>
        <dbReference type="ARBA" id="ARBA00006432"/>
    </source>
</evidence>
<evidence type="ECO:0000256" key="4">
    <source>
        <dbReference type="ARBA" id="ARBA00039009"/>
    </source>
</evidence>
<gene>
    <name evidence="10" type="ORF">FF38_14396</name>
</gene>
<dbReference type="InterPro" id="IPR000873">
    <property type="entry name" value="AMP-dep_synth/lig_dom"/>
</dbReference>
<dbReference type="Pfam" id="PF13193">
    <property type="entry name" value="AMP-binding_C"/>
    <property type="match status" value="1"/>
</dbReference>
<evidence type="ECO:0000256" key="7">
    <source>
        <dbReference type="ARBA" id="ARBA00048277"/>
    </source>
</evidence>
<evidence type="ECO:0000256" key="2">
    <source>
        <dbReference type="ARBA" id="ARBA00022598"/>
    </source>
</evidence>
<dbReference type="SUPFAM" id="SSF56801">
    <property type="entry name" value="Acetyl-CoA synthetase-like"/>
    <property type="match status" value="1"/>
</dbReference>
<dbReference type="OrthoDB" id="10253115at2759"/>
<feature type="domain" description="AMP-dependent synthetase/ligase" evidence="8">
    <location>
        <begin position="45"/>
        <end position="425"/>
    </location>
</feature>
<keyword evidence="11" id="KW-1185">Reference proteome</keyword>
<evidence type="ECO:0000256" key="6">
    <source>
        <dbReference type="ARBA" id="ARBA00047319"/>
    </source>
</evidence>
<evidence type="ECO:0000256" key="3">
    <source>
        <dbReference type="ARBA" id="ARBA00037247"/>
    </source>
</evidence>
<evidence type="ECO:0000256" key="5">
    <source>
        <dbReference type="ARBA" id="ARBA00039638"/>
    </source>
</evidence>
<organism evidence="10 11">
    <name type="scientific">Lucilia cuprina</name>
    <name type="common">Green bottle fly</name>
    <name type="synonym">Australian sheep blowfly</name>
    <dbReference type="NCBI Taxonomy" id="7375"/>
    <lineage>
        <taxon>Eukaryota</taxon>
        <taxon>Metazoa</taxon>
        <taxon>Ecdysozoa</taxon>
        <taxon>Arthropoda</taxon>
        <taxon>Hexapoda</taxon>
        <taxon>Insecta</taxon>
        <taxon>Pterygota</taxon>
        <taxon>Neoptera</taxon>
        <taxon>Endopterygota</taxon>
        <taxon>Diptera</taxon>
        <taxon>Brachycera</taxon>
        <taxon>Muscomorpha</taxon>
        <taxon>Oestroidea</taxon>
        <taxon>Calliphoridae</taxon>
        <taxon>Luciliinae</taxon>
        <taxon>Lucilia</taxon>
    </lineage>
</organism>
<evidence type="ECO:0000313" key="11">
    <source>
        <dbReference type="Proteomes" id="UP000037069"/>
    </source>
</evidence>
<dbReference type="EC" id="6.2.1.2" evidence="4"/>
<dbReference type="OMA" id="VIMGWEM"/>
<dbReference type="Pfam" id="PF00501">
    <property type="entry name" value="AMP-binding"/>
    <property type="match status" value="1"/>
</dbReference>
<comment type="catalytic activity">
    <reaction evidence="7">
        <text>a medium-chain fatty acid + ATP + CoA = a medium-chain fatty acyl-CoA + AMP + diphosphate</text>
        <dbReference type="Rhea" id="RHEA:48340"/>
        <dbReference type="ChEBI" id="CHEBI:30616"/>
        <dbReference type="ChEBI" id="CHEBI:33019"/>
        <dbReference type="ChEBI" id="CHEBI:57287"/>
        <dbReference type="ChEBI" id="CHEBI:59558"/>
        <dbReference type="ChEBI" id="CHEBI:90546"/>
        <dbReference type="ChEBI" id="CHEBI:456215"/>
        <dbReference type="EC" id="6.2.1.2"/>
    </reaction>
</comment>
<keyword evidence="2" id="KW-0436">Ligase</keyword>
<comment type="caution">
    <text evidence="10">The sequence shown here is derived from an EMBL/GenBank/DDBJ whole genome shotgun (WGS) entry which is preliminary data.</text>
</comment>
<feature type="domain" description="AMP-binding enzyme C-terminal" evidence="9">
    <location>
        <begin position="476"/>
        <end position="552"/>
    </location>
</feature>
<sequence>MLLRNILKHKVILNFNYYRCCSKFAYTHQPGKEPLQYKNLGQHIERAVEKYGPQIAIKSSYEEKHLSFEESYKEAINLAAKLREMGLNQGDHLGIWAPNTIQWYITFLASAIGGFPLVCINPALQVPELEYALKKAKVKCLITMDSYGKLDFQNKLKQLYLAESTKQSPLSIIIKSDKNDENFINYDDILEKKSDLRNIDALKIEMPQISPEIPCVIQFTSGTTGQPKAALLSHYNMVNQAFYMGRALRLHPEGKSLCLTVPMFHAFGLSILASCLYYGSTVCLPSPTFNAVSALESIERDKCNVVVGTPTMFVDMLDNQSRLQKSVDSLEAAFVGGSACSPEVAIQSKKVFQLRDMVIGYGLSEGTAAVFAQDGSETLESSLHSVGKIFGHGEAKIIDDKGNTLKFGEVGELCIRGWFNMLGYFEDEENTRKTKDVNGWLKTGDQFLLESNGVARYQGRKKDVIIRGGENVFPKEVEDFINQHDSVLESHVIGVPDHRLGEEICVYMRLKKGAKPLTVEDIKLFCNGKLAYFKVPKYVRIVDDFPKTTSGKIQKFKLQELFKSEK</sequence>
<comment type="catalytic activity">
    <reaction evidence="6">
        <text>octanoate + ATP + CoA = octanoyl-CoA + AMP + diphosphate</text>
        <dbReference type="Rhea" id="RHEA:33631"/>
        <dbReference type="ChEBI" id="CHEBI:25646"/>
        <dbReference type="ChEBI" id="CHEBI:30616"/>
        <dbReference type="ChEBI" id="CHEBI:33019"/>
        <dbReference type="ChEBI" id="CHEBI:57287"/>
        <dbReference type="ChEBI" id="CHEBI:57386"/>
        <dbReference type="ChEBI" id="CHEBI:456215"/>
    </reaction>
</comment>
<dbReference type="STRING" id="7375.A0A0L0CG17"/>
<protein>
    <recommendedName>
        <fullName evidence="5">Medium-chain acyl-CoA ligase ACSF2, mitochondrial</fullName>
        <ecNumber evidence="4">6.2.1.2</ecNumber>
    </recommendedName>
</protein>
<dbReference type="PANTHER" id="PTHR43201:SF5">
    <property type="entry name" value="MEDIUM-CHAIN ACYL-COA LIGASE ACSF2, MITOCHONDRIAL"/>
    <property type="match status" value="1"/>
</dbReference>
<dbReference type="Gene3D" id="3.40.50.12780">
    <property type="entry name" value="N-terminal domain of ligase-like"/>
    <property type="match status" value="1"/>
</dbReference>
<proteinExistence type="inferred from homology"/>
<dbReference type="InterPro" id="IPR020845">
    <property type="entry name" value="AMP-binding_CS"/>
</dbReference>
<dbReference type="EMBL" id="JRES01000438">
    <property type="protein sequence ID" value="KNC31190.1"/>
    <property type="molecule type" value="Genomic_DNA"/>
</dbReference>
<dbReference type="GO" id="GO:0031956">
    <property type="term" value="F:medium-chain fatty acid-CoA ligase activity"/>
    <property type="evidence" value="ECO:0007669"/>
    <property type="project" value="UniProtKB-EC"/>
</dbReference>
<evidence type="ECO:0000259" key="9">
    <source>
        <dbReference type="Pfam" id="PF13193"/>
    </source>
</evidence>
<dbReference type="PANTHER" id="PTHR43201">
    <property type="entry name" value="ACYL-COA SYNTHETASE"/>
    <property type="match status" value="1"/>
</dbReference>
<evidence type="ECO:0000313" key="10">
    <source>
        <dbReference type="EMBL" id="KNC31190.1"/>
    </source>
</evidence>
<dbReference type="PROSITE" id="PS00455">
    <property type="entry name" value="AMP_BINDING"/>
    <property type="match status" value="1"/>
</dbReference>
<dbReference type="FunFam" id="3.30.300.30:FF:000008">
    <property type="entry name" value="2,3-dihydroxybenzoate-AMP ligase"/>
    <property type="match status" value="1"/>
</dbReference>
<dbReference type="Gene3D" id="3.30.300.30">
    <property type="match status" value="1"/>
</dbReference>
<comment type="similarity">
    <text evidence="1">Belongs to the ATP-dependent AMP-binding enzyme family.</text>
</comment>
<reference evidence="10 11" key="1">
    <citation type="journal article" date="2015" name="Nat. Commun.">
        <title>Lucilia cuprina genome unlocks parasitic fly biology to underpin future interventions.</title>
        <authorList>
            <person name="Anstead C.A."/>
            <person name="Korhonen P.K."/>
            <person name="Young N.D."/>
            <person name="Hall R.S."/>
            <person name="Jex A.R."/>
            <person name="Murali S.C."/>
            <person name="Hughes D.S."/>
            <person name="Lee S.F."/>
            <person name="Perry T."/>
            <person name="Stroehlein A.J."/>
            <person name="Ansell B.R."/>
            <person name="Breugelmans B."/>
            <person name="Hofmann A."/>
            <person name="Qu J."/>
            <person name="Dugan S."/>
            <person name="Lee S.L."/>
            <person name="Chao H."/>
            <person name="Dinh H."/>
            <person name="Han Y."/>
            <person name="Doddapaneni H.V."/>
            <person name="Worley K.C."/>
            <person name="Muzny D.M."/>
            <person name="Ioannidis P."/>
            <person name="Waterhouse R.M."/>
            <person name="Zdobnov E.M."/>
            <person name="James P.J."/>
            <person name="Bagnall N.H."/>
            <person name="Kotze A.C."/>
            <person name="Gibbs R.A."/>
            <person name="Richards S."/>
            <person name="Batterham P."/>
            <person name="Gasser R.B."/>
        </authorList>
    </citation>
    <scope>NUCLEOTIDE SEQUENCE [LARGE SCALE GENOMIC DNA]</scope>
    <source>
        <strain evidence="10 11">LS</strain>
        <tissue evidence="10">Full body</tissue>
    </source>
</reference>
<dbReference type="InterPro" id="IPR025110">
    <property type="entry name" value="AMP-bd_C"/>
</dbReference>
<dbReference type="GO" id="GO:0006631">
    <property type="term" value="P:fatty acid metabolic process"/>
    <property type="evidence" value="ECO:0007669"/>
    <property type="project" value="TreeGrafter"/>
</dbReference>
<name>A0A0L0CG17_LUCCU</name>
<dbReference type="InterPro" id="IPR045851">
    <property type="entry name" value="AMP-bd_C_sf"/>
</dbReference>
<dbReference type="Proteomes" id="UP000037069">
    <property type="component" value="Unassembled WGS sequence"/>
</dbReference>
<accession>A0A0L0CG17</accession>